<evidence type="ECO:0000259" key="3">
    <source>
        <dbReference type="Pfam" id="PF14695"/>
    </source>
</evidence>
<evidence type="ECO:0000313" key="4">
    <source>
        <dbReference type="EMBL" id="RUS68764.1"/>
    </source>
</evidence>
<dbReference type="PANTHER" id="PTHR16057:SF1">
    <property type="entry name" value="PROTEIN LINES HOMOLOG 1"/>
    <property type="match status" value="1"/>
</dbReference>
<dbReference type="PANTHER" id="PTHR16057">
    <property type="entry name" value="WINS1, 2 PROTEIN"/>
    <property type="match status" value="1"/>
</dbReference>
<protein>
    <recommendedName>
        <fullName evidence="6">Protein Lines N-terminal domain-containing protein</fullName>
    </recommendedName>
</protein>
<dbReference type="InterPro" id="IPR024875">
    <property type="entry name" value="Protein_Lines"/>
</dbReference>
<organism evidence="4 5">
    <name type="scientific">Elysia chlorotica</name>
    <name type="common">Eastern emerald elysia</name>
    <name type="synonym">Sea slug</name>
    <dbReference type="NCBI Taxonomy" id="188477"/>
    <lineage>
        <taxon>Eukaryota</taxon>
        <taxon>Metazoa</taxon>
        <taxon>Spiralia</taxon>
        <taxon>Lophotrochozoa</taxon>
        <taxon>Mollusca</taxon>
        <taxon>Gastropoda</taxon>
        <taxon>Heterobranchia</taxon>
        <taxon>Euthyneura</taxon>
        <taxon>Panpulmonata</taxon>
        <taxon>Sacoglossa</taxon>
        <taxon>Placobranchoidea</taxon>
        <taxon>Plakobranchidae</taxon>
        <taxon>Elysia</taxon>
    </lineage>
</organism>
<dbReference type="EMBL" id="RQTK01002029">
    <property type="protein sequence ID" value="RUS68764.1"/>
    <property type="molecule type" value="Genomic_DNA"/>
</dbReference>
<dbReference type="Pfam" id="PF14694">
    <property type="entry name" value="LINES_N"/>
    <property type="match status" value="1"/>
</dbReference>
<gene>
    <name evidence="4" type="ORF">EGW08_023472</name>
</gene>
<comment type="caution">
    <text evidence="4">The sequence shown here is derived from an EMBL/GenBank/DDBJ whole genome shotgun (WGS) entry which is preliminary data.</text>
</comment>
<feature type="domain" description="Protein Lines C-terminal" evidence="3">
    <location>
        <begin position="476"/>
        <end position="510"/>
    </location>
</feature>
<name>A0A3S0ZJA8_ELYCH</name>
<feature type="domain" description="Protein Lines N-terminal" evidence="2">
    <location>
        <begin position="194"/>
        <end position="357"/>
    </location>
</feature>
<dbReference type="AlphaFoldDB" id="A0A3S0ZJA8"/>
<keyword evidence="5" id="KW-1185">Reference proteome</keyword>
<evidence type="ECO:0000256" key="1">
    <source>
        <dbReference type="SAM" id="MobiDB-lite"/>
    </source>
</evidence>
<reference evidence="4 5" key="1">
    <citation type="submission" date="2019-01" db="EMBL/GenBank/DDBJ databases">
        <title>A draft genome assembly of the solar-powered sea slug Elysia chlorotica.</title>
        <authorList>
            <person name="Cai H."/>
            <person name="Li Q."/>
            <person name="Fang X."/>
            <person name="Li J."/>
            <person name="Curtis N.E."/>
            <person name="Altenburger A."/>
            <person name="Shibata T."/>
            <person name="Feng M."/>
            <person name="Maeda T."/>
            <person name="Schwartz J.A."/>
            <person name="Shigenobu S."/>
            <person name="Lundholm N."/>
            <person name="Nishiyama T."/>
            <person name="Yang H."/>
            <person name="Hasebe M."/>
            <person name="Li S."/>
            <person name="Pierce S.K."/>
            <person name="Wang J."/>
        </authorList>
    </citation>
    <scope>NUCLEOTIDE SEQUENCE [LARGE SCALE GENOMIC DNA]</scope>
    <source>
        <strain evidence="4">EC2010</strain>
        <tissue evidence="4">Whole organism of an adult</tissue>
    </source>
</reference>
<dbReference type="InterPro" id="IPR029415">
    <property type="entry name" value="Lines_C"/>
</dbReference>
<evidence type="ECO:0008006" key="6">
    <source>
        <dbReference type="Google" id="ProtNLM"/>
    </source>
</evidence>
<accession>A0A3S0ZJA8</accession>
<evidence type="ECO:0000313" key="5">
    <source>
        <dbReference type="Proteomes" id="UP000271974"/>
    </source>
</evidence>
<dbReference type="OrthoDB" id="8251209at2759"/>
<feature type="region of interest" description="Disordered" evidence="1">
    <location>
        <begin position="420"/>
        <end position="442"/>
    </location>
</feature>
<dbReference type="InterPro" id="IPR032794">
    <property type="entry name" value="LINES_N"/>
</dbReference>
<sequence length="515" mass="59026">VGPILQSIETNLLSSKTFCIWDIELLKDLVSHAVQEKRELGSTLYWFEQNRIFQKLSYGLKSNLSSFEVMEHVLLLQKLVKLGIACLNADGETLFLKTLFCKVLFPNVQFLLNFASEYEHDILCLQIFKVIDTLFVTDWLHPDQTPPQVVLEILDAFNSQASDLLDFIKSYNLHIDTSLIGKRKKEGKNVVSKEFNFNSNILRCIIVIFLKSSALSFQRGQGLWNVVLPFLQVFELTSHQPTDDSTLQKWFIRYFADQDNHWIASLFSLLLIYKHVKKSCADFSSHTVSIQGTSISCPKDFLLIFCPHKLFVCFAKFIDYDYLVLSDFLISPETSFLPYFLSYLHYLLGDWESFQNIMDSSKKKPDSIKDDLTSDYLSNGVKSTQEGLSGDSSVSHRVTYNNPVVKNSPCDQASVQVVSYSDSDSDTGAKDSPPPRKRRCSQTQTYLEQNQTCDDSSSSIDECQNLKFQDSFDSIMGMIIRLRMHMSRLEERGLFPYKANALIKLLEACEDKYEQ</sequence>
<feature type="non-terminal residue" evidence="4">
    <location>
        <position position="1"/>
    </location>
</feature>
<dbReference type="Pfam" id="PF14695">
    <property type="entry name" value="LINES_C"/>
    <property type="match status" value="1"/>
</dbReference>
<proteinExistence type="predicted"/>
<dbReference type="Proteomes" id="UP000271974">
    <property type="component" value="Unassembled WGS sequence"/>
</dbReference>
<evidence type="ECO:0000259" key="2">
    <source>
        <dbReference type="Pfam" id="PF14694"/>
    </source>
</evidence>